<feature type="compositionally biased region" description="Basic and acidic residues" evidence="1">
    <location>
        <begin position="1"/>
        <end position="10"/>
    </location>
</feature>
<keyword evidence="3" id="KW-1185">Reference proteome</keyword>
<feature type="region of interest" description="Disordered" evidence="1">
    <location>
        <begin position="1"/>
        <end position="47"/>
    </location>
</feature>
<evidence type="ECO:0000313" key="3">
    <source>
        <dbReference type="Proteomes" id="UP000515908"/>
    </source>
</evidence>
<dbReference type="VEuPathDB" id="TriTrypDB:ADEAN_000652500"/>
<gene>
    <name evidence="2" type="ORF">ADEAN_000652500</name>
</gene>
<dbReference type="EMBL" id="LR877156">
    <property type="protein sequence ID" value="CAD2219032.1"/>
    <property type="molecule type" value="Genomic_DNA"/>
</dbReference>
<dbReference type="AlphaFoldDB" id="A0A7G2CLA7"/>
<dbReference type="Proteomes" id="UP000515908">
    <property type="component" value="Chromosome 12"/>
</dbReference>
<proteinExistence type="predicted"/>
<sequence length="193" mass="22582">MSHPHKENTNRSKVRKRIESPVVVTKRPKREGQPSLEPRPDNAPNAWQYTSNSRCITHGVLECKTCASKMDPQERKQRIDMINLTTPYERAKLEKLLFEVQNKEVKKRLAIIAEYDHFVSSIVEFRDTLASITEEERESRSGIVRQNKRLRRAYLRAFEVETNVPRLLRVRARSPEHYLVLREQGPSVTAHLL</sequence>
<name>A0A7G2CLA7_9TRYP</name>
<accession>A0A7G2CLA7</accession>
<organism evidence="2 3">
    <name type="scientific">Angomonas deanei</name>
    <dbReference type="NCBI Taxonomy" id="59799"/>
    <lineage>
        <taxon>Eukaryota</taxon>
        <taxon>Discoba</taxon>
        <taxon>Euglenozoa</taxon>
        <taxon>Kinetoplastea</taxon>
        <taxon>Metakinetoplastina</taxon>
        <taxon>Trypanosomatida</taxon>
        <taxon>Trypanosomatidae</taxon>
        <taxon>Strigomonadinae</taxon>
        <taxon>Angomonas</taxon>
    </lineage>
</organism>
<evidence type="ECO:0000313" key="2">
    <source>
        <dbReference type="EMBL" id="CAD2219032.1"/>
    </source>
</evidence>
<evidence type="ECO:0000256" key="1">
    <source>
        <dbReference type="SAM" id="MobiDB-lite"/>
    </source>
</evidence>
<reference evidence="2 3" key="1">
    <citation type="submission" date="2020-08" db="EMBL/GenBank/DDBJ databases">
        <authorList>
            <person name="Newling K."/>
            <person name="Davey J."/>
            <person name="Forrester S."/>
        </authorList>
    </citation>
    <scope>NUCLEOTIDE SEQUENCE [LARGE SCALE GENOMIC DNA]</scope>
    <source>
        <strain evidence="3">Crithidia deanei Carvalho (ATCC PRA-265)</strain>
    </source>
</reference>
<protein>
    <submittedName>
        <fullName evidence="2">Uncharacterized protein</fullName>
    </submittedName>
</protein>